<evidence type="ECO:0000256" key="7">
    <source>
        <dbReference type="ARBA" id="ARBA00022597"/>
    </source>
</evidence>
<keyword evidence="7" id="KW-0762">Sugar transport</keyword>
<feature type="modified residue" description="Phosphocysteine; by EIIA" evidence="16">
    <location>
        <position position="480"/>
    </location>
</feature>
<dbReference type="NCBIfam" id="TIGR00410">
    <property type="entry name" value="lacE"/>
    <property type="match status" value="1"/>
</dbReference>
<evidence type="ECO:0000256" key="4">
    <source>
        <dbReference type="ARBA" id="ARBA00022448"/>
    </source>
</evidence>
<dbReference type="OrthoDB" id="1641940at2"/>
<dbReference type="Proteomes" id="UP000277864">
    <property type="component" value="Unassembled WGS sequence"/>
</dbReference>
<comment type="subcellular location">
    <subcellularLocation>
        <location evidence="1">Cell membrane</location>
        <topology evidence="1">Multi-pass membrane protein</topology>
    </subcellularLocation>
</comment>
<dbReference type="PANTHER" id="PTHR33989">
    <property type="match status" value="1"/>
</dbReference>
<feature type="transmembrane region" description="Helical" evidence="17">
    <location>
        <begin position="70"/>
        <end position="91"/>
    </location>
</feature>
<name>A0A429Z524_9ENTE</name>
<comment type="catalytic activity">
    <reaction evidence="15">
        <text>lactose(out) + N(pros)-phospho-L-histidyl-[protein] = lactose 6-phosphate(in) + L-histidyl-[protein]</text>
        <dbReference type="Rhea" id="RHEA:42400"/>
        <dbReference type="Rhea" id="RHEA-COMP:9745"/>
        <dbReference type="Rhea" id="RHEA-COMP:9746"/>
        <dbReference type="ChEBI" id="CHEBI:17716"/>
        <dbReference type="ChEBI" id="CHEBI:29979"/>
        <dbReference type="ChEBI" id="CHEBI:64837"/>
        <dbReference type="ChEBI" id="CHEBI:79080"/>
        <dbReference type="EC" id="2.7.1.207"/>
    </reaction>
</comment>
<feature type="transmembrane region" description="Helical" evidence="17">
    <location>
        <begin position="208"/>
        <end position="231"/>
    </location>
</feature>
<dbReference type="InterPro" id="IPR003501">
    <property type="entry name" value="PTS_EIIB_2/3"/>
</dbReference>
<dbReference type="GO" id="GO:1901264">
    <property type="term" value="P:carbohydrate derivative transport"/>
    <property type="evidence" value="ECO:0007669"/>
    <property type="project" value="TreeGrafter"/>
</dbReference>
<dbReference type="SUPFAM" id="SSF52794">
    <property type="entry name" value="PTS system IIB component-like"/>
    <property type="match status" value="1"/>
</dbReference>
<dbReference type="Pfam" id="PF02302">
    <property type="entry name" value="PTS_IIB"/>
    <property type="match status" value="1"/>
</dbReference>
<gene>
    <name evidence="20" type="ORF">C7P63_09320</name>
</gene>
<dbReference type="InterPro" id="IPR013012">
    <property type="entry name" value="PTS_EIIB_3"/>
</dbReference>
<evidence type="ECO:0000256" key="16">
    <source>
        <dbReference type="PROSITE-ProRule" id="PRU00423"/>
    </source>
</evidence>
<dbReference type="GO" id="GO:0005886">
    <property type="term" value="C:plasma membrane"/>
    <property type="evidence" value="ECO:0007669"/>
    <property type="project" value="UniProtKB-SubCell"/>
</dbReference>
<evidence type="ECO:0000256" key="1">
    <source>
        <dbReference type="ARBA" id="ARBA00004651"/>
    </source>
</evidence>
<evidence type="ECO:0000256" key="9">
    <source>
        <dbReference type="ARBA" id="ARBA00022683"/>
    </source>
</evidence>
<keyword evidence="12 17" id="KW-1133">Transmembrane helix</keyword>
<evidence type="ECO:0000313" key="21">
    <source>
        <dbReference type="Proteomes" id="UP000277864"/>
    </source>
</evidence>
<feature type="transmembrane region" description="Helical" evidence="17">
    <location>
        <begin position="285"/>
        <end position="307"/>
    </location>
</feature>
<keyword evidence="21" id="KW-1185">Reference proteome</keyword>
<dbReference type="GO" id="GO:0016301">
    <property type="term" value="F:kinase activity"/>
    <property type="evidence" value="ECO:0007669"/>
    <property type="project" value="UniProtKB-KW"/>
</dbReference>
<organism evidence="20 21">
    <name type="scientific">Vagococcus humatus</name>
    <dbReference type="NCBI Taxonomy" id="1889241"/>
    <lineage>
        <taxon>Bacteria</taxon>
        <taxon>Bacillati</taxon>
        <taxon>Bacillota</taxon>
        <taxon>Bacilli</taxon>
        <taxon>Lactobacillales</taxon>
        <taxon>Enterococcaceae</taxon>
        <taxon>Vagococcus</taxon>
    </lineage>
</organism>
<evidence type="ECO:0000256" key="3">
    <source>
        <dbReference type="ARBA" id="ARBA00020834"/>
    </source>
</evidence>
<keyword evidence="4" id="KW-0813">Transport</keyword>
<dbReference type="PROSITE" id="PS51105">
    <property type="entry name" value="PTS_EIIC_TYPE_3"/>
    <property type="match status" value="1"/>
</dbReference>
<evidence type="ECO:0000259" key="19">
    <source>
        <dbReference type="PROSITE" id="PS51105"/>
    </source>
</evidence>
<evidence type="ECO:0000256" key="2">
    <source>
        <dbReference type="ARBA" id="ARBA00012802"/>
    </source>
</evidence>
<dbReference type="RefSeq" id="WP_125943882.1">
    <property type="nucleotide sequence ID" value="NZ_PXZH01000006.1"/>
</dbReference>
<keyword evidence="5" id="KW-1003">Cell membrane</keyword>
<evidence type="ECO:0000313" key="20">
    <source>
        <dbReference type="EMBL" id="RST88788.1"/>
    </source>
</evidence>
<reference evidence="20 21" key="1">
    <citation type="submission" date="2018-03" db="EMBL/GenBank/DDBJ databases">
        <authorList>
            <person name="Gulvik C.A."/>
        </authorList>
    </citation>
    <scope>NUCLEOTIDE SEQUENCE [LARGE SCALE GENOMIC DNA]</scope>
    <source>
        <strain evidence="20 21">JCM 31581</strain>
    </source>
</reference>
<feature type="domain" description="PTS EIIB type-3" evidence="18">
    <location>
        <begin position="473"/>
        <end position="575"/>
    </location>
</feature>
<evidence type="ECO:0000256" key="13">
    <source>
        <dbReference type="ARBA" id="ARBA00023136"/>
    </source>
</evidence>
<accession>A0A429Z524</accession>
<dbReference type="PANTHER" id="PTHR33989:SF8">
    <property type="entry name" value="PERMEASE IIC COMPONENT"/>
    <property type="match status" value="1"/>
</dbReference>
<dbReference type="InterPro" id="IPR003352">
    <property type="entry name" value="PTS_EIIC"/>
</dbReference>
<evidence type="ECO:0000256" key="8">
    <source>
        <dbReference type="ARBA" id="ARBA00022679"/>
    </source>
</evidence>
<keyword evidence="8" id="KW-0808">Transferase</keyword>
<evidence type="ECO:0000256" key="10">
    <source>
        <dbReference type="ARBA" id="ARBA00022692"/>
    </source>
</evidence>
<dbReference type="EMBL" id="PXZH01000006">
    <property type="protein sequence ID" value="RST88788.1"/>
    <property type="molecule type" value="Genomic_DNA"/>
</dbReference>
<protein>
    <recommendedName>
        <fullName evidence="3">PTS system lactose-specific EIICB component</fullName>
        <ecNumber evidence="2">2.7.1.207</ecNumber>
    </recommendedName>
    <alternativeName>
        <fullName evidence="14">EIICB-Lac</fullName>
    </alternativeName>
</protein>
<feature type="transmembrane region" description="Helical" evidence="17">
    <location>
        <begin position="382"/>
        <end position="410"/>
    </location>
</feature>
<keyword evidence="9" id="KW-0598">Phosphotransferase system</keyword>
<evidence type="ECO:0000259" key="18">
    <source>
        <dbReference type="PROSITE" id="PS51100"/>
    </source>
</evidence>
<feature type="transmembrane region" description="Helical" evidence="17">
    <location>
        <begin position="103"/>
        <end position="121"/>
    </location>
</feature>
<dbReference type="InterPro" id="IPR041713">
    <property type="entry name" value="PTS_IIB"/>
</dbReference>
<dbReference type="InterPro" id="IPR004501">
    <property type="entry name" value="PTS_EIIC_3"/>
</dbReference>
<keyword evidence="6" id="KW-0597">Phosphoprotein</keyword>
<keyword evidence="13 17" id="KW-0472">Membrane</keyword>
<dbReference type="InterPro" id="IPR051088">
    <property type="entry name" value="PTS_Sugar-EIIC/EIIB"/>
</dbReference>
<evidence type="ECO:0000256" key="6">
    <source>
        <dbReference type="ARBA" id="ARBA00022553"/>
    </source>
</evidence>
<sequence length="575" mass="63424">MDGIIKQIDKWQPTFKKIATNKYLRAIRDGFISLMPIIIFSSLFLLVAYVPNIWGFMWPENVEAALNKAYNYSMGALAFFAAANVSRALAVNLNLELPKTNQVPVSSVMFATQVAFLLVAVDPVFTDEGLNLFTGFIGSKGLIAAFLVSFIVPNIYFWCFKHKITIKLPDEVPQNISEAFQNIIPFSISTTVFWLFDIGFRKLTGTNLAAWIIEALAPLFTAADGYIGLAIIYGLMAFFWFIGIHGPSIVEPAVTAIYMVNVEQNLHLYQAGQHAANVLTPGTQYAVATLGGTGATLVITYMFATLAKSKEMKAVGRASAIPVTFGVNEPILFGAPLILNPTFMIPFIFAPIANVWLFKFFVDVIKMPSFIYNLPWTTPGPLYIFMGTGFSLIALLFAVVVMALDFVIYYPFFKAYDRMKVAEEKEQEQEAETVEKKITESITNTDVESKEVGNVVYNASELINLNQTKDGQHLNVLVLCAGGGTSGILAKSLNQLSEKEHLPLEAAATAFGNHTALISDMDVVVLAPQMATMKDELQKECDLNNAKMITTNGKEYINMTRNADKALKLITETLV</sequence>
<evidence type="ECO:0000256" key="11">
    <source>
        <dbReference type="ARBA" id="ARBA00022777"/>
    </source>
</evidence>
<evidence type="ECO:0000256" key="5">
    <source>
        <dbReference type="ARBA" id="ARBA00022475"/>
    </source>
</evidence>
<dbReference type="GO" id="GO:0008982">
    <property type="term" value="F:protein-N(PI)-phosphohistidine-sugar phosphotransferase activity"/>
    <property type="evidence" value="ECO:0007669"/>
    <property type="project" value="InterPro"/>
</dbReference>
<proteinExistence type="predicted"/>
<feature type="transmembrane region" description="Helical" evidence="17">
    <location>
        <begin position="141"/>
        <end position="159"/>
    </location>
</feature>
<keyword evidence="10 17" id="KW-0812">Transmembrane</keyword>
<keyword evidence="11" id="KW-0418">Kinase</keyword>
<dbReference type="Pfam" id="PF02378">
    <property type="entry name" value="PTS_EIIC"/>
    <property type="match status" value="1"/>
</dbReference>
<feature type="transmembrane region" description="Helical" evidence="17">
    <location>
        <begin position="31"/>
        <end position="50"/>
    </location>
</feature>
<dbReference type="PROSITE" id="PS51100">
    <property type="entry name" value="PTS_EIIB_TYPE_3"/>
    <property type="match status" value="1"/>
</dbReference>
<evidence type="ECO:0000256" key="15">
    <source>
        <dbReference type="ARBA" id="ARBA00048444"/>
    </source>
</evidence>
<feature type="transmembrane region" description="Helical" evidence="17">
    <location>
        <begin position="179"/>
        <end position="196"/>
    </location>
</feature>
<feature type="transmembrane region" description="Helical" evidence="17">
    <location>
        <begin position="238"/>
        <end position="260"/>
    </location>
</feature>
<comment type="caution">
    <text evidence="20">The sequence shown here is derived from an EMBL/GenBank/DDBJ whole genome shotgun (WGS) entry which is preliminary data.</text>
</comment>
<dbReference type="EC" id="2.7.1.207" evidence="2"/>
<dbReference type="CDD" id="cd05565">
    <property type="entry name" value="PTS_IIB_lactose"/>
    <property type="match status" value="1"/>
</dbReference>
<evidence type="ECO:0000256" key="12">
    <source>
        <dbReference type="ARBA" id="ARBA00022989"/>
    </source>
</evidence>
<feature type="domain" description="PTS EIIC type-3" evidence="19">
    <location>
        <begin position="8"/>
        <end position="412"/>
    </location>
</feature>
<dbReference type="GO" id="GO:0009401">
    <property type="term" value="P:phosphoenolpyruvate-dependent sugar phosphotransferase system"/>
    <property type="evidence" value="ECO:0007669"/>
    <property type="project" value="UniProtKB-KW"/>
</dbReference>
<dbReference type="AlphaFoldDB" id="A0A429Z524"/>
<evidence type="ECO:0000256" key="14">
    <source>
        <dbReference type="ARBA" id="ARBA00029639"/>
    </source>
</evidence>
<evidence type="ECO:0000256" key="17">
    <source>
        <dbReference type="SAM" id="Phobius"/>
    </source>
</evidence>
<dbReference type="Gene3D" id="3.40.50.2300">
    <property type="match status" value="1"/>
</dbReference>
<dbReference type="InterPro" id="IPR036095">
    <property type="entry name" value="PTS_EIIB-like_sf"/>
</dbReference>